<evidence type="ECO:0000313" key="2">
    <source>
        <dbReference type="Proteomes" id="UP001597520"/>
    </source>
</evidence>
<dbReference type="Pfam" id="PF13170">
    <property type="entry name" value="DUF4003"/>
    <property type="match status" value="1"/>
</dbReference>
<dbReference type="InterPro" id="IPR025062">
    <property type="entry name" value="DUF4003"/>
</dbReference>
<dbReference type="EMBL" id="JBHUML010000005">
    <property type="protein sequence ID" value="MFD2706634.1"/>
    <property type="molecule type" value="Genomic_DNA"/>
</dbReference>
<keyword evidence="2" id="KW-1185">Reference proteome</keyword>
<organism evidence="1 2">
    <name type="scientific">Salibacterium lacus</name>
    <dbReference type="NCBI Taxonomy" id="1898109"/>
    <lineage>
        <taxon>Bacteria</taxon>
        <taxon>Bacillati</taxon>
        <taxon>Bacillota</taxon>
        <taxon>Bacilli</taxon>
        <taxon>Bacillales</taxon>
        <taxon>Bacillaceae</taxon>
    </lineage>
</organism>
<gene>
    <name evidence="1" type="ORF">ACFSUB_14300</name>
</gene>
<accession>A0ABW5T5H1</accession>
<sequence>MYSSKIEQYTDYYDTLKKALRWKVFDNLVVMTTASMYVMNNRELDIGRFLDLAERLKDRGGIFSSMKSHQRFTMAGMLDVTMDDPQAAVPELFRIYQILKEKNFKSGAPTYMAAFTVMKNDAPAEGTAERTMDLFQKMKKEHPMLTDANDYPLAVLLAMEEENDMAARVETCYDALKREGLTSGNHLQFLSHILTLGSGGQPQQAAGRAAEVLDKWKRTGLKAKSMYYPVIGMMALLPEESLDLETVHDTAEQLNRTKAFKWSKDMNILAAASFFVSDHLEEGGLAETSLNTSVEAIIQAQQTAMIAAVSAGVAASSAANAGN</sequence>
<comment type="caution">
    <text evidence="1">The sequence shown here is derived from an EMBL/GenBank/DDBJ whole genome shotgun (WGS) entry which is preliminary data.</text>
</comment>
<dbReference type="RefSeq" id="WP_380713939.1">
    <property type="nucleotide sequence ID" value="NZ_JBHUML010000005.1"/>
</dbReference>
<evidence type="ECO:0000313" key="1">
    <source>
        <dbReference type="EMBL" id="MFD2706634.1"/>
    </source>
</evidence>
<protein>
    <submittedName>
        <fullName evidence="1">DUF4003 family protein</fullName>
    </submittedName>
</protein>
<reference evidence="2" key="1">
    <citation type="journal article" date="2019" name="Int. J. Syst. Evol. Microbiol.">
        <title>The Global Catalogue of Microorganisms (GCM) 10K type strain sequencing project: providing services to taxonomists for standard genome sequencing and annotation.</title>
        <authorList>
            <consortium name="The Broad Institute Genomics Platform"/>
            <consortium name="The Broad Institute Genome Sequencing Center for Infectious Disease"/>
            <person name="Wu L."/>
            <person name="Ma J."/>
        </authorList>
    </citation>
    <scope>NUCLEOTIDE SEQUENCE [LARGE SCALE GENOMIC DNA]</scope>
    <source>
        <strain evidence="2">KCTC 33792</strain>
    </source>
</reference>
<proteinExistence type="predicted"/>
<name>A0ABW5T5H1_9BACI</name>
<dbReference type="Proteomes" id="UP001597520">
    <property type="component" value="Unassembled WGS sequence"/>
</dbReference>